<dbReference type="Proteomes" id="UP000019364">
    <property type="component" value="Unassembled WGS sequence"/>
</dbReference>
<name>W7YUI2_9BACL</name>
<dbReference type="STRING" id="1236976.JCM16418_5108"/>
<accession>W7YUI2</accession>
<comment type="caution">
    <text evidence="1">The sequence shown here is derived from an EMBL/GenBank/DDBJ whole genome shotgun (WGS) entry which is preliminary data.</text>
</comment>
<dbReference type="AlphaFoldDB" id="W7YUI2"/>
<evidence type="ECO:0000313" key="2">
    <source>
        <dbReference type="Proteomes" id="UP000019364"/>
    </source>
</evidence>
<gene>
    <name evidence="1" type="ORF">JCM16418_5108</name>
</gene>
<reference evidence="1 2" key="1">
    <citation type="journal article" date="2014" name="Genome Announc.">
        <title>Draft Genome Sequence of Paenibacillus pini JCM 16418T, Isolated from the Rhizosphere of Pine Tree.</title>
        <authorList>
            <person name="Yuki M."/>
            <person name="Oshima K."/>
            <person name="Suda W."/>
            <person name="Oshida Y."/>
            <person name="Kitamura K."/>
            <person name="Iida Y."/>
            <person name="Hattori M."/>
            <person name="Ohkuma M."/>
        </authorList>
    </citation>
    <scope>NUCLEOTIDE SEQUENCE [LARGE SCALE GENOMIC DNA]</scope>
    <source>
        <strain evidence="1 2">JCM 16418</strain>
    </source>
</reference>
<proteinExistence type="predicted"/>
<protein>
    <submittedName>
        <fullName evidence="1">Uncharacterized protein</fullName>
    </submittedName>
</protein>
<organism evidence="1 2">
    <name type="scientific">Paenibacillus pini JCM 16418</name>
    <dbReference type="NCBI Taxonomy" id="1236976"/>
    <lineage>
        <taxon>Bacteria</taxon>
        <taxon>Bacillati</taxon>
        <taxon>Bacillota</taxon>
        <taxon>Bacilli</taxon>
        <taxon>Bacillales</taxon>
        <taxon>Paenibacillaceae</taxon>
        <taxon>Paenibacillus</taxon>
    </lineage>
</organism>
<keyword evidence="2" id="KW-1185">Reference proteome</keyword>
<evidence type="ECO:0000313" key="1">
    <source>
        <dbReference type="EMBL" id="GAF10878.1"/>
    </source>
</evidence>
<dbReference type="EMBL" id="BAVZ01000043">
    <property type="protein sequence ID" value="GAF10878.1"/>
    <property type="molecule type" value="Genomic_DNA"/>
</dbReference>
<sequence>MTNLTIKFHKETVKEYMLPLYIKMGEYLHQIIEMNDYYYLLCMNNGSVQLGYKSTTIKEMLDALKDQDYCFVNVHIEATKNL</sequence>
<dbReference type="RefSeq" id="WP_036653722.1">
    <property type="nucleotide sequence ID" value="NZ_BAVZ01000043.1"/>
</dbReference>